<dbReference type="EMBL" id="JH816167">
    <property type="protein sequence ID" value="EKC32691.1"/>
    <property type="molecule type" value="Genomic_DNA"/>
</dbReference>
<sequence length="437" mass="49146">MAGLLQKEDFDELLKWIGGRRKFRLLYKITRDGCSAPTFHSKCDGKGMTVMVLSNPSDTVYGGFTSQSWTSAGAYVPDPKAFLFQLKFNGKSSYKQFAIKPEKIAYAVYCHSKYGPTFGDGYDLFTFSGNLTACNGKFKFEKGCSLDNTYNMKGTDYSAFANGNLQLMQELKEEIENYKPLEQLKIQQTKILLIGQIGAGKSSFFNTINSIFRGYVTSQACSGTAEHSLTTQYWSYQVRNGQSRKPLNFRLCDTRGLEEGQGIDAQDVCYILDGHTPDKYVFNPSLPLSSDIAGFIKAPKLKDRIHCVAFVLDASSVDVMSEKMLEKIRKLQIAMNQRGLPQVVLLTKIDKICASLQDDVGLTYYIPTVQEHVDKVAAMIGLPRSHVIPVKNYESERELNDNINILNLLAMQQILHFADDFLYNFLDDQDREISTAD</sequence>
<name>K1RF20_MAGGI</name>
<comment type="similarity">
    <text evidence="1">Belongs to the IFI44 family.</text>
</comment>
<dbReference type="CDD" id="cd00882">
    <property type="entry name" value="Ras_like_GTPase"/>
    <property type="match status" value="1"/>
</dbReference>
<protein>
    <submittedName>
        <fullName evidence="2">Interferon-induced protein 44-like protein</fullName>
    </submittedName>
</protein>
<dbReference type="PANTHER" id="PTHR14241">
    <property type="entry name" value="INTERFERON-INDUCED PROTEIN 44"/>
    <property type="match status" value="1"/>
</dbReference>
<proteinExistence type="inferred from homology"/>
<dbReference type="PANTHER" id="PTHR14241:SF32">
    <property type="entry name" value="VWFA DOMAIN-CONTAINING PROTEIN-RELATED"/>
    <property type="match status" value="1"/>
</dbReference>
<accession>K1RF20</accession>
<reference evidence="2" key="1">
    <citation type="journal article" date="2012" name="Nature">
        <title>The oyster genome reveals stress adaptation and complexity of shell formation.</title>
        <authorList>
            <person name="Zhang G."/>
            <person name="Fang X."/>
            <person name="Guo X."/>
            <person name="Li L."/>
            <person name="Luo R."/>
            <person name="Xu F."/>
            <person name="Yang P."/>
            <person name="Zhang L."/>
            <person name="Wang X."/>
            <person name="Qi H."/>
            <person name="Xiong Z."/>
            <person name="Que H."/>
            <person name="Xie Y."/>
            <person name="Holland P.W."/>
            <person name="Paps J."/>
            <person name="Zhu Y."/>
            <person name="Wu F."/>
            <person name="Chen Y."/>
            <person name="Wang J."/>
            <person name="Peng C."/>
            <person name="Meng J."/>
            <person name="Yang L."/>
            <person name="Liu J."/>
            <person name="Wen B."/>
            <person name="Zhang N."/>
            <person name="Huang Z."/>
            <person name="Zhu Q."/>
            <person name="Feng Y."/>
            <person name="Mount A."/>
            <person name="Hedgecock D."/>
            <person name="Xu Z."/>
            <person name="Liu Y."/>
            <person name="Domazet-Loso T."/>
            <person name="Du Y."/>
            <person name="Sun X."/>
            <person name="Zhang S."/>
            <person name="Liu B."/>
            <person name="Cheng P."/>
            <person name="Jiang X."/>
            <person name="Li J."/>
            <person name="Fan D."/>
            <person name="Wang W."/>
            <person name="Fu W."/>
            <person name="Wang T."/>
            <person name="Wang B."/>
            <person name="Zhang J."/>
            <person name="Peng Z."/>
            <person name="Li Y."/>
            <person name="Li N."/>
            <person name="Wang J."/>
            <person name="Chen M."/>
            <person name="He Y."/>
            <person name="Tan F."/>
            <person name="Song X."/>
            <person name="Zheng Q."/>
            <person name="Huang R."/>
            <person name="Yang H."/>
            <person name="Du X."/>
            <person name="Chen L."/>
            <person name="Yang M."/>
            <person name="Gaffney P.M."/>
            <person name="Wang S."/>
            <person name="Luo L."/>
            <person name="She Z."/>
            <person name="Ming Y."/>
            <person name="Huang W."/>
            <person name="Zhang S."/>
            <person name="Huang B."/>
            <person name="Zhang Y."/>
            <person name="Qu T."/>
            <person name="Ni P."/>
            <person name="Miao G."/>
            <person name="Wang J."/>
            <person name="Wang Q."/>
            <person name="Steinberg C.E."/>
            <person name="Wang H."/>
            <person name="Li N."/>
            <person name="Qian L."/>
            <person name="Zhang G."/>
            <person name="Li Y."/>
            <person name="Yang H."/>
            <person name="Liu X."/>
            <person name="Wang J."/>
            <person name="Yin Y."/>
            <person name="Wang J."/>
        </authorList>
    </citation>
    <scope>NUCLEOTIDE SEQUENCE [LARGE SCALE GENOMIC DNA]</scope>
    <source>
        <strain evidence="2">05x7-T-G4-1.051#20</strain>
    </source>
</reference>
<dbReference type="PROSITE" id="PS51886">
    <property type="entry name" value="TLDC"/>
    <property type="match status" value="1"/>
</dbReference>
<organism evidence="2">
    <name type="scientific">Magallana gigas</name>
    <name type="common">Pacific oyster</name>
    <name type="synonym">Crassostrea gigas</name>
    <dbReference type="NCBI Taxonomy" id="29159"/>
    <lineage>
        <taxon>Eukaryota</taxon>
        <taxon>Metazoa</taxon>
        <taxon>Spiralia</taxon>
        <taxon>Lophotrochozoa</taxon>
        <taxon>Mollusca</taxon>
        <taxon>Bivalvia</taxon>
        <taxon>Autobranchia</taxon>
        <taxon>Pteriomorphia</taxon>
        <taxon>Ostreida</taxon>
        <taxon>Ostreoidea</taxon>
        <taxon>Ostreidae</taxon>
        <taxon>Magallana</taxon>
    </lineage>
</organism>
<evidence type="ECO:0000256" key="1">
    <source>
        <dbReference type="ARBA" id="ARBA00009243"/>
    </source>
</evidence>
<evidence type="ECO:0000313" key="2">
    <source>
        <dbReference type="EMBL" id="EKC32691.1"/>
    </source>
</evidence>
<dbReference type="HOGENOM" id="CLU_049888_3_1_1"/>
<dbReference type="InParanoid" id="K1RF20"/>
<gene>
    <name evidence="2" type="ORF">CGI_10024068</name>
</gene>
<dbReference type="Pfam" id="PF07534">
    <property type="entry name" value="TLD"/>
    <property type="match status" value="1"/>
</dbReference>
<dbReference type="Gene3D" id="3.40.50.300">
    <property type="entry name" value="P-loop containing nucleotide triphosphate hydrolases"/>
    <property type="match status" value="1"/>
</dbReference>
<dbReference type="InterPro" id="IPR006571">
    <property type="entry name" value="TLDc_dom"/>
</dbReference>
<dbReference type="SUPFAM" id="SSF52540">
    <property type="entry name" value="P-loop containing nucleoside triphosphate hydrolases"/>
    <property type="match status" value="1"/>
</dbReference>
<dbReference type="InterPro" id="IPR027417">
    <property type="entry name" value="P-loop_NTPase"/>
</dbReference>
<dbReference type="SMART" id="SM00584">
    <property type="entry name" value="TLDc"/>
    <property type="match status" value="1"/>
</dbReference>
<dbReference type="AlphaFoldDB" id="K1RF20"/>